<proteinExistence type="predicted"/>
<evidence type="ECO:0008006" key="4">
    <source>
        <dbReference type="Google" id="ProtNLM"/>
    </source>
</evidence>
<dbReference type="Gene3D" id="1.25.40.10">
    <property type="entry name" value="Tetratricopeptide repeat domain"/>
    <property type="match status" value="1"/>
</dbReference>
<keyword evidence="1" id="KW-1133">Transmembrane helix</keyword>
<dbReference type="RefSeq" id="WP_006625234.1">
    <property type="nucleotide sequence ID" value="NZ_FO818640.1"/>
</dbReference>
<dbReference type="InterPro" id="IPR011990">
    <property type="entry name" value="TPR-like_helical_dom_sf"/>
</dbReference>
<accession>A0A9P1NZT7</accession>
<dbReference type="Pfam" id="PF14559">
    <property type="entry name" value="TPR_19"/>
    <property type="match status" value="1"/>
</dbReference>
<dbReference type="AlphaFoldDB" id="A0A9P1NZT7"/>
<sequence>MGTVENSDSLRKHYGEAIARRMERRKKLQKVIMFISTAAFLGMMSSGLGAMFRSNSQSSEVNQAEEVATIVSQLERQEQGYQSVLQREPENQTALEGLVMVRLQQNKLEEAIAPLEKLVSLYPDIEDYQNLLKQLKADTQTAVED</sequence>
<name>A0A9P1NZT7_9CYAN</name>
<dbReference type="EMBL" id="FO818640">
    <property type="protein sequence ID" value="CDM95591.1"/>
    <property type="molecule type" value="Genomic_DNA"/>
</dbReference>
<evidence type="ECO:0000313" key="2">
    <source>
        <dbReference type="EMBL" id="CDM95591.1"/>
    </source>
</evidence>
<evidence type="ECO:0000256" key="1">
    <source>
        <dbReference type="SAM" id="Phobius"/>
    </source>
</evidence>
<keyword evidence="3" id="KW-1185">Reference proteome</keyword>
<gene>
    <name evidence="2" type="ORF">ARTHRO_30861</name>
</gene>
<reference evidence="2 3" key="1">
    <citation type="submission" date="2014-02" db="EMBL/GenBank/DDBJ databases">
        <authorList>
            <person name="Genoscope - CEA"/>
        </authorList>
    </citation>
    <scope>NUCLEOTIDE SEQUENCE [LARGE SCALE GENOMIC DNA]</scope>
    <source>
        <strain evidence="2 3">PCC 8005</strain>
    </source>
</reference>
<dbReference type="Proteomes" id="UP000032946">
    <property type="component" value="Chromosome"/>
</dbReference>
<feature type="transmembrane region" description="Helical" evidence="1">
    <location>
        <begin position="31"/>
        <end position="52"/>
    </location>
</feature>
<keyword evidence="1" id="KW-0472">Membrane</keyword>
<protein>
    <recommendedName>
        <fullName evidence="4">Tetratricopeptide repeat protein</fullName>
    </recommendedName>
</protein>
<dbReference type="SUPFAM" id="SSF48452">
    <property type="entry name" value="TPR-like"/>
    <property type="match status" value="1"/>
</dbReference>
<keyword evidence="1" id="KW-0812">Transmembrane</keyword>
<organism evidence="2 3">
    <name type="scientific">Limnospira indica PCC 8005</name>
    <dbReference type="NCBI Taxonomy" id="376219"/>
    <lineage>
        <taxon>Bacteria</taxon>
        <taxon>Bacillati</taxon>
        <taxon>Cyanobacteriota</taxon>
        <taxon>Cyanophyceae</taxon>
        <taxon>Oscillatoriophycideae</taxon>
        <taxon>Oscillatoriales</taxon>
        <taxon>Sirenicapillariaceae</taxon>
        <taxon>Limnospira</taxon>
    </lineage>
</organism>
<evidence type="ECO:0000313" key="3">
    <source>
        <dbReference type="Proteomes" id="UP000032946"/>
    </source>
</evidence>